<comment type="pathway">
    <text evidence="1 9">Amino-acid biosynthesis; L-tryptophan biosynthesis; L-tryptophan from chorismate: step 2/5.</text>
</comment>
<dbReference type="Proteomes" id="UP000184612">
    <property type="component" value="Unassembled WGS sequence"/>
</dbReference>
<name>A0A1M7Y0R1_9FIRM</name>
<feature type="domain" description="Glycosyl transferase family 3" evidence="10">
    <location>
        <begin position="73"/>
        <end position="323"/>
    </location>
</feature>
<dbReference type="GO" id="GO:0000287">
    <property type="term" value="F:magnesium ion binding"/>
    <property type="evidence" value="ECO:0007669"/>
    <property type="project" value="UniProtKB-UniRule"/>
</dbReference>
<feature type="binding site" evidence="9">
    <location>
        <position position="110"/>
    </location>
    <ligand>
        <name>anthranilate</name>
        <dbReference type="ChEBI" id="CHEBI:16567"/>
        <label>1</label>
    </ligand>
</feature>
<feature type="binding site" evidence="9">
    <location>
        <position position="165"/>
    </location>
    <ligand>
        <name>anthranilate</name>
        <dbReference type="ChEBI" id="CHEBI:16567"/>
        <label>2</label>
    </ligand>
</feature>
<dbReference type="Gene3D" id="1.20.970.10">
    <property type="entry name" value="Transferase, Pyrimidine Nucleoside Phosphorylase, Chain C"/>
    <property type="match status" value="1"/>
</dbReference>
<evidence type="ECO:0000259" key="11">
    <source>
        <dbReference type="Pfam" id="PF02885"/>
    </source>
</evidence>
<dbReference type="SUPFAM" id="SSF47648">
    <property type="entry name" value="Nucleoside phosphorylase/phosphoribosyltransferase N-terminal domain"/>
    <property type="match status" value="1"/>
</dbReference>
<dbReference type="HAMAP" id="MF_00211">
    <property type="entry name" value="TrpD"/>
    <property type="match status" value="1"/>
</dbReference>
<comment type="function">
    <text evidence="9">Catalyzes the transfer of the phosphoribosyl group of 5-phosphorylribose-1-pyrophosphate (PRPP) to anthranilate to yield N-(5'-phosphoribosyl)-anthranilate (PRA).</text>
</comment>
<evidence type="ECO:0000256" key="8">
    <source>
        <dbReference type="ARBA" id="ARBA00061188"/>
    </source>
</evidence>
<evidence type="ECO:0000256" key="7">
    <source>
        <dbReference type="ARBA" id="ARBA00052328"/>
    </source>
</evidence>
<feature type="binding site" evidence="9">
    <location>
        <begin position="82"/>
        <end position="83"/>
    </location>
    <ligand>
        <name>5-phospho-alpha-D-ribose 1-diphosphate</name>
        <dbReference type="ChEBI" id="CHEBI:58017"/>
    </ligand>
</feature>
<evidence type="ECO:0000256" key="3">
    <source>
        <dbReference type="ARBA" id="ARBA00022676"/>
    </source>
</evidence>
<accession>A0A1M7Y0R1</accession>
<feature type="binding site" evidence="9">
    <location>
        <position position="119"/>
    </location>
    <ligand>
        <name>5-phospho-alpha-D-ribose 1-diphosphate</name>
        <dbReference type="ChEBI" id="CHEBI:58017"/>
    </ligand>
</feature>
<feature type="binding site" evidence="9">
    <location>
        <position position="91"/>
    </location>
    <ligand>
        <name>Mg(2+)</name>
        <dbReference type="ChEBI" id="CHEBI:18420"/>
        <label>1</label>
    </ligand>
</feature>
<dbReference type="FunFam" id="3.40.1030.10:FF:000002">
    <property type="entry name" value="Anthranilate phosphoribosyltransferase"/>
    <property type="match status" value="1"/>
</dbReference>
<evidence type="ECO:0000313" key="12">
    <source>
        <dbReference type="EMBL" id="SHO45178.1"/>
    </source>
</evidence>
<feature type="binding site" evidence="9">
    <location>
        <begin position="107"/>
        <end position="115"/>
    </location>
    <ligand>
        <name>5-phospho-alpha-D-ribose 1-diphosphate</name>
        <dbReference type="ChEBI" id="CHEBI:58017"/>
    </ligand>
</feature>
<feature type="binding site" evidence="9">
    <location>
        <position position="225"/>
    </location>
    <ligand>
        <name>Mg(2+)</name>
        <dbReference type="ChEBI" id="CHEBI:18420"/>
        <label>2</label>
    </ligand>
</feature>
<dbReference type="InterPro" id="IPR005940">
    <property type="entry name" value="Anthranilate_Pribosyl_Tfrase"/>
</dbReference>
<evidence type="ECO:0000256" key="9">
    <source>
        <dbReference type="HAMAP-Rule" id="MF_00211"/>
    </source>
</evidence>
<evidence type="ECO:0000256" key="1">
    <source>
        <dbReference type="ARBA" id="ARBA00004907"/>
    </source>
</evidence>
<comment type="cofactor">
    <cofactor evidence="9">
        <name>Mg(2+)</name>
        <dbReference type="ChEBI" id="CHEBI:18420"/>
    </cofactor>
    <text evidence="9">Binds 2 magnesium ions per monomer.</text>
</comment>
<comment type="catalytic activity">
    <reaction evidence="7 9">
        <text>N-(5-phospho-beta-D-ribosyl)anthranilate + diphosphate = 5-phospho-alpha-D-ribose 1-diphosphate + anthranilate</text>
        <dbReference type="Rhea" id="RHEA:11768"/>
        <dbReference type="ChEBI" id="CHEBI:16567"/>
        <dbReference type="ChEBI" id="CHEBI:18277"/>
        <dbReference type="ChEBI" id="CHEBI:33019"/>
        <dbReference type="ChEBI" id="CHEBI:58017"/>
        <dbReference type="EC" id="2.4.2.18"/>
    </reaction>
</comment>
<dbReference type="EC" id="2.4.2.18" evidence="9"/>
<dbReference type="PANTHER" id="PTHR43285">
    <property type="entry name" value="ANTHRANILATE PHOSPHORIBOSYLTRANSFERASE"/>
    <property type="match status" value="1"/>
</dbReference>
<evidence type="ECO:0000256" key="6">
    <source>
        <dbReference type="ARBA" id="ARBA00023141"/>
    </source>
</evidence>
<dbReference type="AlphaFoldDB" id="A0A1M7Y0R1"/>
<dbReference type="InterPro" id="IPR000312">
    <property type="entry name" value="Glycosyl_Trfase_fam3"/>
</dbReference>
<dbReference type="UniPathway" id="UPA00035">
    <property type="reaction ID" value="UER00041"/>
</dbReference>
<dbReference type="EMBL" id="FRFD01000003">
    <property type="protein sequence ID" value="SHO45178.1"/>
    <property type="molecule type" value="Genomic_DNA"/>
</dbReference>
<evidence type="ECO:0000313" key="13">
    <source>
        <dbReference type="Proteomes" id="UP000184612"/>
    </source>
</evidence>
<feature type="binding site" evidence="9">
    <location>
        <position position="224"/>
    </location>
    <ligand>
        <name>Mg(2+)</name>
        <dbReference type="ChEBI" id="CHEBI:18420"/>
        <label>2</label>
    </ligand>
</feature>
<dbReference type="RefSeq" id="WP_073587513.1">
    <property type="nucleotide sequence ID" value="NZ_FRFD01000003.1"/>
</dbReference>
<keyword evidence="5 9" id="KW-0822">Tryptophan biosynthesis</keyword>
<evidence type="ECO:0000256" key="4">
    <source>
        <dbReference type="ARBA" id="ARBA00022679"/>
    </source>
</evidence>
<evidence type="ECO:0000256" key="2">
    <source>
        <dbReference type="ARBA" id="ARBA00022605"/>
    </source>
</evidence>
<dbReference type="SUPFAM" id="SSF52418">
    <property type="entry name" value="Nucleoside phosphorylase/phosphoribosyltransferase catalytic domain"/>
    <property type="match status" value="1"/>
</dbReference>
<keyword evidence="2 9" id="KW-0028">Amino-acid biosynthesis</keyword>
<feature type="domain" description="Glycosyl transferase family 3 N-terminal" evidence="11">
    <location>
        <begin position="3"/>
        <end position="65"/>
    </location>
</feature>
<keyword evidence="9" id="KW-0479">Metal-binding</keyword>
<dbReference type="Pfam" id="PF02885">
    <property type="entry name" value="Glycos_trans_3N"/>
    <property type="match status" value="1"/>
</dbReference>
<feature type="binding site" evidence="9">
    <location>
        <position position="79"/>
    </location>
    <ligand>
        <name>anthranilate</name>
        <dbReference type="ChEBI" id="CHEBI:16567"/>
        <label>1</label>
    </ligand>
</feature>
<dbReference type="PANTHER" id="PTHR43285:SF2">
    <property type="entry name" value="ANTHRANILATE PHOSPHORIBOSYLTRANSFERASE"/>
    <property type="match status" value="1"/>
</dbReference>
<dbReference type="GO" id="GO:0000162">
    <property type="term" value="P:L-tryptophan biosynthetic process"/>
    <property type="evidence" value="ECO:0007669"/>
    <property type="project" value="UniProtKB-UniRule"/>
</dbReference>
<comment type="subunit">
    <text evidence="9">Homodimer.</text>
</comment>
<dbReference type="InterPro" id="IPR035902">
    <property type="entry name" value="Nuc_phospho_transferase"/>
</dbReference>
<dbReference type="OrthoDB" id="9806430at2"/>
<keyword evidence="13" id="KW-1185">Reference proteome</keyword>
<sequence length="335" mass="36134">MIKEAIYKLTNKENLSYEMAESVMDEIMSGEASDIHIGAYLTALRMKGETIEEITASAAGMRKHCVRLLHNMDVLEIVGTGGDEAYTFNISTTSALVVSAAGIPVAKHGNRSVSSKCGAADVLEALGVNIMISPAKSAEILSEIGICFMFAQTYHTAMKYVAPVRRELGIRTIFNILGPLSNPAGANMQLLGVFDESLVEPLAQVLNKLGVKRAMVVHGRDGIDEISLSADTYCCEIRDGELNTYVIEPEQFGLIKCKKEDLVGGGPAENAEITKAILRGDKGPKRDAVLLNAAACIYLVKDNVTFKEAVKMAEETIDSGKALKQLEAFVKLSNE</sequence>
<comment type="caution">
    <text evidence="9">Lacks conserved residue(s) required for the propagation of feature annotation.</text>
</comment>
<dbReference type="STRING" id="1121345.SAMN02745217_00855"/>
<comment type="similarity">
    <text evidence="9">Belongs to the anthranilate phosphoribosyltransferase family.</text>
</comment>
<gene>
    <name evidence="9" type="primary">trpD</name>
    <name evidence="12" type="ORF">SAMN02745217_00855</name>
</gene>
<dbReference type="GO" id="GO:0004048">
    <property type="term" value="F:anthranilate phosphoribosyltransferase activity"/>
    <property type="evidence" value="ECO:0007669"/>
    <property type="project" value="UniProtKB-UniRule"/>
</dbReference>
<proteinExistence type="inferred from homology"/>
<reference evidence="12 13" key="1">
    <citation type="submission" date="2016-12" db="EMBL/GenBank/DDBJ databases">
        <authorList>
            <person name="Song W.-J."/>
            <person name="Kurnit D.M."/>
        </authorList>
    </citation>
    <scope>NUCLEOTIDE SEQUENCE [LARGE SCALE GENOMIC DNA]</scope>
    <source>
        <strain evidence="12 13">DSM 12503</strain>
    </source>
</reference>
<keyword evidence="6 9" id="KW-0057">Aromatic amino acid biosynthesis</keyword>
<keyword evidence="4 9" id="KW-0808">Transferase</keyword>
<protein>
    <recommendedName>
        <fullName evidence="9">Anthranilate phosphoribosyltransferase</fullName>
        <ecNumber evidence="9">2.4.2.18</ecNumber>
    </recommendedName>
</protein>
<dbReference type="Gene3D" id="3.40.1030.10">
    <property type="entry name" value="Nucleoside phosphorylase/phosphoribosyltransferase catalytic domain"/>
    <property type="match status" value="1"/>
</dbReference>
<dbReference type="GO" id="GO:0005829">
    <property type="term" value="C:cytosol"/>
    <property type="evidence" value="ECO:0007669"/>
    <property type="project" value="TreeGrafter"/>
</dbReference>
<dbReference type="InterPro" id="IPR036320">
    <property type="entry name" value="Glycosyl_Trfase_fam3_N_dom_sf"/>
</dbReference>
<organism evidence="12 13">
    <name type="scientific">Anaerocolumna xylanovorans DSM 12503</name>
    <dbReference type="NCBI Taxonomy" id="1121345"/>
    <lineage>
        <taxon>Bacteria</taxon>
        <taxon>Bacillati</taxon>
        <taxon>Bacillota</taxon>
        <taxon>Clostridia</taxon>
        <taxon>Lachnospirales</taxon>
        <taxon>Lachnospiraceae</taxon>
        <taxon>Anaerocolumna</taxon>
    </lineage>
</organism>
<feature type="binding site" evidence="9">
    <location>
        <position position="225"/>
    </location>
    <ligand>
        <name>Mg(2+)</name>
        <dbReference type="ChEBI" id="CHEBI:18420"/>
        <label>1</label>
    </ligand>
</feature>
<feature type="binding site" evidence="9">
    <location>
        <position position="79"/>
    </location>
    <ligand>
        <name>5-phospho-alpha-D-ribose 1-diphosphate</name>
        <dbReference type="ChEBI" id="CHEBI:58017"/>
    </ligand>
</feature>
<keyword evidence="3 9" id="KW-0328">Glycosyltransferase</keyword>
<keyword evidence="9" id="KW-0460">Magnesium</keyword>
<comment type="similarity">
    <text evidence="8">In the C-terminal section; belongs to the anthranilate phosphoribosyltransferase family.</text>
</comment>
<dbReference type="Pfam" id="PF00591">
    <property type="entry name" value="Glycos_transf_3"/>
    <property type="match status" value="1"/>
</dbReference>
<evidence type="ECO:0000259" key="10">
    <source>
        <dbReference type="Pfam" id="PF00591"/>
    </source>
</evidence>
<evidence type="ECO:0000256" key="5">
    <source>
        <dbReference type="ARBA" id="ARBA00022822"/>
    </source>
</evidence>
<feature type="binding site" evidence="9">
    <location>
        <begin position="89"/>
        <end position="92"/>
    </location>
    <ligand>
        <name>5-phospho-alpha-D-ribose 1-diphosphate</name>
        <dbReference type="ChEBI" id="CHEBI:58017"/>
    </ligand>
</feature>
<dbReference type="InterPro" id="IPR017459">
    <property type="entry name" value="Glycosyl_Trfase_fam3_N_dom"/>
</dbReference>
<dbReference type="NCBIfam" id="TIGR01245">
    <property type="entry name" value="trpD"/>
    <property type="match status" value="1"/>
</dbReference>
<feature type="binding site" evidence="9">
    <location>
        <position position="87"/>
    </location>
    <ligand>
        <name>5-phospho-alpha-D-ribose 1-diphosphate</name>
        <dbReference type="ChEBI" id="CHEBI:58017"/>
    </ligand>
</feature>